<keyword evidence="1" id="KW-0804">Transcription</keyword>
<keyword evidence="1" id="KW-0808">Transferase</keyword>
<keyword evidence="1" id="KW-0548">Nucleotidyltransferase</keyword>
<dbReference type="EMBL" id="JBHSZY010000004">
    <property type="protein sequence ID" value="MFC7071952.1"/>
    <property type="molecule type" value="Genomic_DNA"/>
</dbReference>
<organism evidence="1 2">
    <name type="scientific">Halovenus rubra</name>
    <dbReference type="NCBI Taxonomy" id="869890"/>
    <lineage>
        <taxon>Archaea</taxon>
        <taxon>Methanobacteriati</taxon>
        <taxon>Methanobacteriota</taxon>
        <taxon>Stenosarchaea group</taxon>
        <taxon>Halobacteria</taxon>
        <taxon>Halobacteriales</taxon>
        <taxon>Haloarculaceae</taxon>
        <taxon>Halovenus</taxon>
    </lineage>
</organism>
<accession>A0ACC7DX67</accession>
<evidence type="ECO:0000313" key="2">
    <source>
        <dbReference type="Proteomes" id="UP001596352"/>
    </source>
</evidence>
<reference evidence="1 2" key="1">
    <citation type="journal article" date="2019" name="Int. J. Syst. Evol. Microbiol.">
        <title>The Global Catalogue of Microorganisms (GCM) 10K type strain sequencing project: providing services to taxonomists for standard genome sequencing and annotation.</title>
        <authorList>
            <consortium name="The Broad Institute Genomics Platform"/>
            <consortium name="The Broad Institute Genome Sequencing Center for Infectious Disease"/>
            <person name="Wu L."/>
            <person name="Ma J."/>
        </authorList>
    </citation>
    <scope>NUCLEOTIDE SEQUENCE [LARGE SCALE GENOMIC DNA]</scope>
    <source>
        <strain evidence="1 2">R28</strain>
    </source>
</reference>
<evidence type="ECO:0000313" key="1">
    <source>
        <dbReference type="EMBL" id="MFC7071952.1"/>
    </source>
</evidence>
<name>A0ACC7DX67_9EURY</name>
<dbReference type="EC" id="2.7.7.6" evidence="1"/>
<proteinExistence type="predicted"/>
<dbReference type="Proteomes" id="UP001596352">
    <property type="component" value="Unassembled WGS sequence"/>
</dbReference>
<protein>
    <submittedName>
        <fullName evidence="1">DNA-directed RNA polymerase subunit B</fullName>
        <ecNumber evidence="1">2.7.7.6</ecNumber>
    </submittedName>
</protein>
<keyword evidence="2" id="KW-1185">Reference proteome</keyword>
<sequence length="608" mass="67609">MSQGREAKVYVNGSLVGTHPDPEQLAEQIRQSRRRGEVSDMVNVSVKDRTREVIINADAGRARRPLLVVENGDPLISDNEVDALKEGEVEFQDLVERGYVEFIDAEEEEDILVAVDSDELTEDHTHLEIDPQLMFGIGAGMIPYPEHNASPRITMGSGMIKQSLGLPSANYRIRPDTRQHLLHYPQLSLVKTQTTEQIGYDDRPAAQNFVVAVMSYEGFNIEDALVMNKGSVERALARSHFFRTYEGEERRYPGGQEDRFEIPDDEVRGARGEEAYTHLDEDGLVNPEEEVGENAVLLGKTSPPRFLEEPDDMGGLSPQKRRETSVTMRSGESGVVDTVTLMEGEDGSKLSKVSVRDERIPELGDKFASRHGQKGVVGHIAPQEDMPFTGDGVVPDLILNPHALPSRMTVGHILEMIGGKVGSLEGRRVDGTPFTGEDEDELRGALEDRGFKSSGKEVMYSGITGEKIEAEIFVGTIFYQKLYHMVSNKIHARSRGPVQVLTRQPTEGRAREGGLRIGEMERDVFIGHGAAMTLKERLLDESDREFINVCGNCGMAAVENVEQRRVYCPNCDEETEIHSIEMSYAFKLLLDEMKALGIAPRIELEDAV</sequence>
<comment type="caution">
    <text evidence="1">The sequence shown here is derived from an EMBL/GenBank/DDBJ whole genome shotgun (WGS) entry which is preliminary data.</text>
</comment>
<gene>
    <name evidence="1" type="primary">rpoB</name>
    <name evidence="1" type="ORF">ACFQKC_02510</name>
</gene>
<keyword evidence="1" id="KW-0240">DNA-directed RNA polymerase</keyword>